<dbReference type="STRING" id="32264.T1KED1"/>
<keyword evidence="3 4" id="KW-0175">Coiled coil</keyword>
<feature type="compositionally biased region" description="Low complexity" evidence="5">
    <location>
        <begin position="114"/>
        <end position="156"/>
    </location>
</feature>
<comment type="subcellular location">
    <subcellularLocation>
        <location evidence="1">Cytoplasm</location>
    </subcellularLocation>
</comment>
<dbReference type="EMBL" id="CAEY01002034">
    <property type="status" value="NOT_ANNOTATED_CDS"/>
    <property type="molecule type" value="Genomic_DNA"/>
</dbReference>
<accession>T1KED1</accession>
<organism evidence="6 7">
    <name type="scientific">Tetranychus urticae</name>
    <name type="common">Two-spotted spider mite</name>
    <dbReference type="NCBI Taxonomy" id="32264"/>
    <lineage>
        <taxon>Eukaryota</taxon>
        <taxon>Metazoa</taxon>
        <taxon>Ecdysozoa</taxon>
        <taxon>Arthropoda</taxon>
        <taxon>Chelicerata</taxon>
        <taxon>Arachnida</taxon>
        <taxon>Acari</taxon>
        <taxon>Acariformes</taxon>
        <taxon>Trombidiformes</taxon>
        <taxon>Prostigmata</taxon>
        <taxon>Eleutherengona</taxon>
        <taxon>Raphignathae</taxon>
        <taxon>Tetranychoidea</taxon>
        <taxon>Tetranychidae</taxon>
        <taxon>Tetranychus</taxon>
    </lineage>
</organism>
<evidence type="ECO:0000256" key="4">
    <source>
        <dbReference type="SAM" id="Coils"/>
    </source>
</evidence>
<evidence type="ECO:0000313" key="7">
    <source>
        <dbReference type="Proteomes" id="UP000015104"/>
    </source>
</evidence>
<gene>
    <name evidence="6" type="primary">107362967</name>
</gene>
<dbReference type="HOGENOM" id="CLU_445728_0_0_1"/>
<feature type="coiled-coil region" evidence="4">
    <location>
        <begin position="334"/>
        <end position="407"/>
    </location>
</feature>
<dbReference type="PANTHER" id="PTHR19354">
    <property type="entry name" value="ZIPPER PUTATIVE TUMOR SUPPRESSOR 2 HOMOLOG-LIKE PROTEIN-RELATED"/>
    <property type="match status" value="1"/>
</dbReference>
<evidence type="ECO:0000313" key="6">
    <source>
        <dbReference type="EnsemblMetazoa" id="tetur09g06160.1"/>
    </source>
</evidence>
<feature type="compositionally biased region" description="Basic residues" evidence="5">
    <location>
        <begin position="157"/>
        <end position="176"/>
    </location>
</feature>
<reference evidence="7" key="1">
    <citation type="submission" date="2011-08" db="EMBL/GenBank/DDBJ databases">
        <authorList>
            <person name="Rombauts S."/>
        </authorList>
    </citation>
    <scope>NUCLEOTIDE SEQUENCE</scope>
    <source>
        <strain evidence="7">London</strain>
    </source>
</reference>
<evidence type="ECO:0000256" key="1">
    <source>
        <dbReference type="ARBA" id="ARBA00004496"/>
    </source>
</evidence>
<dbReference type="OrthoDB" id="10030037at2759"/>
<reference evidence="6" key="2">
    <citation type="submission" date="2015-06" db="UniProtKB">
        <authorList>
            <consortium name="EnsemblMetazoa"/>
        </authorList>
    </citation>
    <scope>IDENTIFICATION</scope>
</reference>
<dbReference type="KEGG" id="tut:107362967"/>
<dbReference type="OMA" id="AHCMSHS"/>
<evidence type="ECO:0000256" key="5">
    <source>
        <dbReference type="SAM" id="MobiDB-lite"/>
    </source>
</evidence>
<name>T1KED1_TETUR</name>
<dbReference type="Gene3D" id="1.10.287.1490">
    <property type="match status" value="1"/>
</dbReference>
<dbReference type="AlphaFoldDB" id="T1KED1"/>
<evidence type="ECO:0000256" key="2">
    <source>
        <dbReference type="ARBA" id="ARBA00022490"/>
    </source>
</evidence>
<dbReference type="InterPro" id="IPR045329">
    <property type="entry name" value="LZTS"/>
</dbReference>
<dbReference type="Pfam" id="PF06818">
    <property type="entry name" value="Fez1"/>
    <property type="match status" value="1"/>
</dbReference>
<dbReference type="Proteomes" id="UP000015104">
    <property type="component" value="Unassembled WGS sequence"/>
</dbReference>
<evidence type="ECO:0000256" key="3">
    <source>
        <dbReference type="ARBA" id="ARBA00023054"/>
    </source>
</evidence>
<keyword evidence="7" id="KW-1185">Reference proteome</keyword>
<dbReference type="EnsemblMetazoa" id="tetur09g06160.1">
    <property type="protein sequence ID" value="tetur09g06160.1"/>
    <property type="gene ID" value="tetur09g06160"/>
</dbReference>
<dbReference type="eggNOG" id="ENOG502QWFS">
    <property type="taxonomic scope" value="Eukaryota"/>
</dbReference>
<sequence length="586" mass="67118">MPAINESDLSLDACPTNFQDVLTNETNLKHKEEEVLGHIYEDIDKSGPPRIAPISGVLESSNFRKILKPVAFKLGIGSSGPIMSPVELKHTSQISYSNIQTAQVQSQPPPPPLTSVSTNNNNNHVHALQPPPQQQSQPQQQQQPLTVTSQQPQQTLHPHHHLTLSSHHHHHHHHQHLHNDYHSPRTGSVYSSPFSSIDSETDSGKLIVNGLNRVETLTTKSNLSQSQASLSHCSGLPGDDDHWYLDPPPPPSSVLKMPSLNWDLSSLTAARRRPLMYNSSDYLSQTPSPNDSVIVELEALLREKDSEISYLRETLERNEQVIFKVYEEKGQSWEREFKKLKSQYELNLKNYQQRATRAEQMISLQNKQNQADRELIEQNYETTRKKVESLETENVGLKSELTNLKEMVDELKWTLCERNGEIALLKSQIRDSKVDLNYRSTELVGLRAKLKDTTEALEETKFKSNSLEKELASCQDNCNSQIQNLGQRLSDLVRQLEEKSRQYDTLFNEKRELQDQVLTLQQQLTTEQTNFNKERETWADEKDKVLRYQRQLQSNYRKMLSANKILEDLASILRTKELPKTEESSC</sequence>
<proteinExistence type="predicted"/>
<keyword evidence="2" id="KW-0963">Cytoplasm</keyword>
<dbReference type="PANTHER" id="PTHR19354:SF2">
    <property type="entry name" value="LEUCINE-RICH REPEAT-CONTAINING PROTEIN DDB_G0290503"/>
    <property type="match status" value="1"/>
</dbReference>
<feature type="region of interest" description="Disordered" evidence="5">
    <location>
        <begin position="100"/>
        <end position="202"/>
    </location>
</feature>
<feature type="coiled-coil region" evidence="4">
    <location>
        <begin position="450"/>
        <end position="530"/>
    </location>
</feature>
<feature type="compositionally biased region" description="Polar residues" evidence="5">
    <location>
        <begin position="185"/>
        <end position="198"/>
    </location>
</feature>
<protein>
    <submittedName>
        <fullName evidence="6">Uncharacterized protein</fullName>
    </submittedName>
</protein>
<dbReference type="GO" id="GO:0005737">
    <property type="term" value="C:cytoplasm"/>
    <property type="evidence" value="ECO:0007669"/>
    <property type="project" value="UniProtKB-SubCell"/>
</dbReference>